<dbReference type="Pfam" id="PF14278">
    <property type="entry name" value="TetR_C_8"/>
    <property type="match status" value="1"/>
</dbReference>
<dbReference type="PANTHER" id="PTHR43479:SF11">
    <property type="entry name" value="ACREF_ENVCD OPERON REPRESSOR-RELATED"/>
    <property type="match status" value="1"/>
</dbReference>
<dbReference type="RefSeq" id="WP_057890838.1">
    <property type="nucleotide sequence ID" value="NZ_AZFV01000001.1"/>
</dbReference>
<dbReference type="PANTHER" id="PTHR43479">
    <property type="entry name" value="ACREF/ENVCD OPERON REPRESSOR-RELATED"/>
    <property type="match status" value="1"/>
</dbReference>
<evidence type="ECO:0000256" key="2">
    <source>
        <dbReference type="PROSITE-ProRule" id="PRU00335"/>
    </source>
</evidence>
<keyword evidence="1 2" id="KW-0238">DNA-binding</keyword>
<dbReference type="Gene3D" id="1.10.357.10">
    <property type="entry name" value="Tetracycline Repressor, domain 2"/>
    <property type="match status" value="1"/>
</dbReference>
<comment type="caution">
    <text evidence="4">The sequence shown here is derived from an EMBL/GenBank/DDBJ whole genome shotgun (WGS) entry which is preliminary data.</text>
</comment>
<dbReference type="InterPro" id="IPR050624">
    <property type="entry name" value="HTH-type_Tx_Regulator"/>
</dbReference>
<dbReference type="SUPFAM" id="SSF46689">
    <property type="entry name" value="Homeodomain-like"/>
    <property type="match status" value="1"/>
</dbReference>
<dbReference type="InterPro" id="IPR039532">
    <property type="entry name" value="TetR_C_Firmicutes"/>
</dbReference>
<gene>
    <name evidence="4" type="ORF">FD31_GL000145</name>
</gene>
<accession>A0A0R1WLF8</accession>
<dbReference type="EMBL" id="AZFV01000001">
    <property type="protein sequence ID" value="KRM18663.1"/>
    <property type="molecule type" value="Genomic_DNA"/>
</dbReference>
<dbReference type="STRING" id="1423774.FD31_GL000145"/>
<dbReference type="InterPro" id="IPR001647">
    <property type="entry name" value="HTH_TetR"/>
</dbReference>
<dbReference type="AlphaFoldDB" id="A0A0R1WLF8"/>
<evidence type="ECO:0000313" key="5">
    <source>
        <dbReference type="Proteomes" id="UP000051302"/>
    </source>
</evidence>
<evidence type="ECO:0000259" key="3">
    <source>
        <dbReference type="PROSITE" id="PS50977"/>
    </source>
</evidence>
<dbReference type="PROSITE" id="PS50977">
    <property type="entry name" value="HTH_TETR_2"/>
    <property type="match status" value="1"/>
</dbReference>
<keyword evidence="5" id="KW-1185">Reference proteome</keyword>
<protein>
    <recommendedName>
        <fullName evidence="3">HTH tetR-type domain-containing protein</fullName>
    </recommendedName>
</protein>
<feature type="DNA-binding region" description="H-T-H motif" evidence="2">
    <location>
        <begin position="40"/>
        <end position="59"/>
    </location>
</feature>
<dbReference type="InterPro" id="IPR009057">
    <property type="entry name" value="Homeodomain-like_sf"/>
</dbReference>
<dbReference type="GO" id="GO:0003677">
    <property type="term" value="F:DNA binding"/>
    <property type="evidence" value="ECO:0007669"/>
    <property type="project" value="UniProtKB-UniRule"/>
</dbReference>
<dbReference type="Pfam" id="PF00440">
    <property type="entry name" value="TetR_N"/>
    <property type="match status" value="1"/>
</dbReference>
<sequence>MNKNETVKKHIRTAQTNQTKQDLVIALIQLMNNKPLTKISVGDVVMRAGYARRTFYRHFSTLDDVLEQKIDELTLNLYQYHNQSPSQSFEETVQIFFLFWKQHQNFLLQLADNDRLYLLEESWSNNLVSSQLSNISMADADYFQQFALGGMFAMLRHWIQQGANESPQAMVKIATAIRQHLNNN</sequence>
<proteinExistence type="predicted"/>
<reference evidence="4 5" key="1">
    <citation type="journal article" date="2015" name="Genome Announc.">
        <title>Expanding the biotechnology potential of lactobacilli through comparative genomics of 213 strains and associated genera.</title>
        <authorList>
            <person name="Sun Z."/>
            <person name="Harris H.M."/>
            <person name="McCann A."/>
            <person name="Guo C."/>
            <person name="Argimon S."/>
            <person name="Zhang W."/>
            <person name="Yang X."/>
            <person name="Jeffery I.B."/>
            <person name="Cooney J.C."/>
            <person name="Kagawa T.F."/>
            <person name="Liu W."/>
            <person name="Song Y."/>
            <person name="Salvetti E."/>
            <person name="Wrobel A."/>
            <person name="Rasinkangas P."/>
            <person name="Parkhill J."/>
            <person name="Rea M.C."/>
            <person name="O'Sullivan O."/>
            <person name="Ritari J."/>
            <person name="Douillard F.P."/>
            <person name="Paul Ross R."/>
            <person name="Yang R."/>
            <person name="Briner A.E."/>
            <person name="Felis G.E."/>
            <person name="de Vos W.M."/>
            <person name="Barrangou R."/>
            <person name="Klaenhammer T.R."/>
            <person name="Caufield P.W."/>
            <person name="Cui Y."/>
            <person name="Zhang H."/>
            <person name="O'Toole P.W."/>
        </authorList>
    </citation>
    <scope>NUCLEOTIDE SEQUENCE [LARGE SCALE GENOMIC DNA]</scope>
    <source>
        <strain evidence="4 5">DSM 16982</strain>
    </source>
</reference>
<evidence type="ECO:0000313" key="4">
    <source>
        <dbReference type="EMBL" id="KRM18663.1"/>
    </source>
</evidence>
<dbReference type="PATRIC" id="fig|1423774.3.peg.148"/>
<feature type="domain" description="HTH tetR-type" evidence="3">
    <location>
        <begin position="17"/>
        <end position="77"/>
    </location>
</feature>
<organism evidence="4 5">
    <name type="scientific">Companilactobacillus nantensis DSM 16982</name>
    <dbReference type="NCBI Taxonomy" id="1423774"/>
    <lineage>
        <taxon>Bacteria</taxon>
        <taxon>Bacillati</taxon>
        <taxon>Bacillota</taxon>
        <taxon>Bacilli</taxon>
        <taxon>Lactobacillales</taxon>
        <taxon>Lactobacillaceae</taxon>
        <taxon>Companilactobacillus</taxon>
    </lineage>
</organism>
<dbReference type="Proteomes" id="UP000051302">
    <property type="component" value="Unassembled WGS sequence"/>
</dbReference>
<name>A0A0R1WLF8_9LACO</name>
<evidence type="ECO:0000256" key="1">
    <source>
        <dbReference type="ARBA" id="ARBA00023125"/>
    </source>
</evidence>